<reference evidence="1" key="1">
    <citation type="submission" date="2023-08" db="EMBL/GenBank/DDBJ databases">
        <authorList>
            <person name="Chen Y."/>
            <person name="Shah S."/>
            <person name="Dougan E. K."/>
            <person name="Thang M."/>
            <person name="Chan C."/>
        </authorList>
    </citation>
    <scope>NUCLEOTIDE SEQUENCE</scope>
</reference>
<evidence type="ECO:0000313" key="2">
    <source>
        <dbReference type="Proteomes" id="UP001178507"/>
    </source>
</evidence>
<keyword evidence="2" id="KW-1185">Reference proteome</keyword>
<proteinExistence type="predicted"/>
<sequence>MTADEKLLQVRNWKFTVEAHSGRDLPALVSTGRELWFSCNILLFRKAASNHRSLSTLCKKLRFRGKEEQCIVHGRRNKLRSRSANPALALFFSCIASDNALVGLAARKLLSSLPRQILTSRQRPANLSGRVGAFIAMKACGNRLLGVLQSRKMLGWRLGASQSTCKAHT</sequence>
<accession>A0AA36IWG7</accession>
<dbReference type="Proteomes" id="UP001178507">
    <property type="component" value="Unassembled WGS sequence"/>
</dbReference>
<protein>
    <submittedName>
        <fullName evidence="1">Uncharacterized protein</fullName>
    </submittedName>
</protein>
<name>A0AA36IWG7_9DINO</name>
<comment type="caution">
    <text evidence="1">The sequence shown here is derived from an EMBL/GenBank/DDBJ whole genome shotgun (WGS) entry which is preliminary data.</text>
</comment>
<dbReference type="AlphaFoldDB" id="A0AA36IWG7"/>
<evidence type="ECO:0000313" key="1">
    <source>
        <dbReference type="EMBL" id="CAJ1394156.1"/>
    </source>
</evidence>
<gene>
    <name evidence="1" type="ORF">EVOR1521_LOCUS18885</name>
</gene>
<organism evidence="1 2">
    <name type="scientific">Effrenium voratum</name>
    <dbReference type="NCBI Taxonomy" id="2562239"/>
    <lineage>
        <taxon>Eukaryota</taxon>
        <taxon>Sar</taxon>
        <taxon>Alveolata</taxon>
        <taxon>Dinophyceae</taxon>
        <taxon>Suessiales</taxon>
        <taxon>Symbiodiniaceae</taxon>
        <taxon>Effrenium</taxon>
    </lineage>
</organism>
<dbReference type="EMBL" id="CAUJNA010002769">
    <property type="protein sequence ID" value="CAJ1394156.1"/>
    <property type="molecule type" value="Genomic_DNA"/>
</dbReference>